<dbReference type="PROSITE" id="PS50048">
    <property type="entry name" value="ZN2_CY6_FUNGAL_2"/>
    <property type="match status" value="1"/>
</dbReference>
<feature type="region of interest" description="Disordered" evidence="4">
    <location>
        <begin position="24"/>
        <end position="92"/>
    </location>
</feature>
<name>A0AAN6Y6Z7_9PEZI</name>
<evidence type="ECO:0000256" key="2">
    <source>
        <dbReference type="ARBA" id="ARBA00022723"/>
    </source>
</evidence>
<dbReference type="AlphaFoldDB" id="A0AAN6Y6Z7"/>
<dbReference type="PROSITE" id="PS00463">
    <property type="entry name" value="ZN2_CY6_FUNGAL_1"/>
    <property type="match status" value="1"/>
</dbReference>
<keyword evidence="2" id="KW-0479">Metal-binding</keyword>
<dbReference type="PANTHER" id="PTHR31001:SF74">
    <property type="entry name" value="ZN(II)2CYS6 TRANSCRIPTION FACTOR (EUROFUNG)"/>
    <property type="match status" value="1"/>
</dbReference>
<proteinExistence type="predicted"/>
<dbReference type="InterPro" id="IPR036864">
    <property type="entry name" value="Zn2-C6_fun-type_DNA-bd_sf"/>
</dbReference>
<dbReference type="SMART" id="SM00906">
    <property type="entry name" value="Fungal_trans"/>
    <property type="match status" value="1"/>
</dbReference>
<evidence type="ECO:0000259" key="5">
    <source>
        <dbReference type="PROSITE" id="PS50048"/>
    </source>
</evidence>
<reference evidence="6" key="2">
    <citation type="submission" date="2023-05" db="EMBL/GenBank/DDBJ databases">
        <authorList>
            <consortium name="Lawrence Berkeley National Laboratory"/>
            <person name="Steindorff A."/>
            <person name="Hensen N."/>
            <person name="Bonometti L."/>
            <person name="Westerberg I."/>
            <person name="Brannstrom I.O."/>
            <person name="Guillou S."/>
            <person name="Cros-Aarteil S."/>
            <person name="Calhoun S."/>
            <person name="Haridas S."/>
            <person name="Kuo A."/>
            <person name="Mondo S."/>
            <person name="Pangilinan J."/>
            <person name="Riley R."/>
            <person name="Labutti K."/>
            <person name="Andreopoulos B."/>
            <person name="Lipzen A."/>
            <person name="Chen C."/>
            <person name="Yanf M."/>
            <person name="Daum C."/>
            <person name="Ng V."/>
            <person name="Clum A."/>
            <person name="Ohm R."/>
            <person name="Martin F."/>
            <person name="Silar P."/>
            <person name="Natvig D."/>
            <person name="Lalanne C."/>
            <person name="Gautier V."/>
            <person name="Ament-Velasquez S.L."/>
            <person name="Kruys A."/>
            <person name="Hutchinson M.I."/>
            <person name="Powell A.J."/>
            <person name="Barry K."/>
            <person name="Miller A.N."/>
            <person name="Grigoriev I.V."/>
            <person name="Debuchy R."/>
            <person name="Gladieux P."/>
            <person name="Thoren M.H."/>
            <person name="Johannesson H."/>
        </authorList>
    </citation>
    <scope>NUCLEOTIDE SEQUENCE</scope>
    <source>
        <strain evidence="6">PSN293</strain>
    </source>
</reference>
<dbReference type="InterPro" id="IPR050613">
    <property type="entry name" value="Sec_Metabolite_Reg"/>
</dbReference>
<reference evidence="6" key="1">
    <citation type="journal article" date="2023" name="Mol. Phylogenet. Evol.">
        <title>Genome-scale phylogeny and comparative genomics of the fungal order Sordariales.</title>
        <authorList>
            <person name="Hensen N."/>
            <person name="Bonometti L."/>
            <person name="Westerberg I."/>
            <person name="Brannstrom I.O."/>
            <person name="Guillou S."/>
            <person name="Cros-Aarteil S."/>
            <person name="Calhoun S."/>
            <person name="Haridas S."/>
            <person name="Kuo A."/>
            <person name="Mondo S."/>
            <person name="Pangilinan J."/>
            <person name="Riley R."/>
            <person name="LaButti K."/>
            <person name="Andreopoulos B."/>
            <person name="Lipzen A."/>
            <person name="Chen C."/>
            <person name="Yan M."/>
            <person name="Daum C."/>
            <person name="Ng V."/>
            <person name="Clum A."/>
            <person name="Steindorff A."/>
            <person name="Ohm R.A."/>
            <person name="Martin F."/>
            <person name="Silar P."/>
            <person name="Natvig D.O."/>
            <person name="Lalanne C."/>
            <person name="Gautier V."/>
            <person name="Ament-Velasquez S.L."/>
            <person name="Kruys A."/>
            <person name="Hutchinson M.I."/>
            <person name="Powell A.J."/>
            <person name="Barry K."/>
            <person name="Miller A.N."/>
            <person name="Grigoriev I.V."/>
            <person name="Debuchy R."/>
            <person name="Gladieux P."/>
            <person name="Hiltunen Thoren M."/>
            <person name="Johannesson H."/>
        </authorList>
    </citation>
    <scope>NUCLEOTIDE SEQUENCE</scope>
    <source>
        <strain evidence="6">PSN293</strain>
    </source>
</reference>
<dbReference type="InterPro" id="IPR001138">
    <property type="entry name" value="Zn2Cys6_DnaBD"/>
</dbReference>
<dbReference type="InterPro" id="IPR007219">
    <property type="entry name" value="XnlR_reg_dom"/>
</dbReference>
<dbReference type="GO" id="GO:0000981">
    <property type="term" value="F:DNA-binding transcription factor activity, RNA polymerase II-specific"/>
    <property type="evidence" value="ECO:0007669"/>
    <property type="project" value="InterPro"/>
</dbReference>
<dbReference type="GO" id="GO:0005634">
    <property type="term" value="C:nucleus"/>
    <property type="evidence" value="ECO:0007669"/>
    <property type="project" value="UniProtKB-SubCell"/>
</dbReference>
<evidence type="ECO:0000313" key="6">
    <source>
        <dbReference type="EMBL" id="KAK4213313.1"/>
    </source>
</evidence>
<comment type="caution">
    <text evidence="6">The sequence shown here is derived from an EMBL/GenBank/DDBJ whole genome shotgun (WGS) entry which is preliminary data.</text>
</comment>
<dbReference type="GO" id="GO:0006351">
    <property type="term" value="P:DNA-templated transcription"/>
    <property type="evidence" value="ECO:0007669"/>
    <property type="project" value="InterPro"/>
</dbReference>
<dbReference type="GO" id="GO:0008270">
    <property type="term" value="F:zinc ion binding"/>
    <property type="evidence" value="ECO:0007669"/>
    <property type="project" value="InterPro"/>
</dbReference>
<feature type="compositionally biased region" description="Low complexity" evidence="4">
    <location>
        <begin position="46"/>
        <end position="63"/>
    </location>
</feature>
<dbReference type="CDD" id="cd12148">
    <property type="entry name" value="fungal_TF_MHR"/>
    <property type="match status" value="1"/>
</dbReference>
<feature type="domain" description="Zn(2)-C6 fungal-type" evidence="5">
    <location>
        <begin position="75"/>
        <end position="104"/>
    </location>
</feature>
<evidence type="ECO:0000256" key="1">
    <source>
        <dbReference type="ARBA" id="ARBA00004123"/>
    </source>
</evidence>
<dbReference type="Pfam" id="PF04082">
    <property type="entry name" value="Fungal_trans"/>
    <property type="match status" value="1"/>
</dbReference>
<dbReference type="Pfam" id="PF00172">
    <property type="entry name" value="Zn_clus"/>
    <property type="match status" value="1"/>
</dbReference>
<keyword evidence="3" id="KW-0539">Nucleus</keyword>
<dbReference type="SMART" id="SM00066">
    <property type="entry name" value="GAL4"/>
    <property type="match status" value="1"/>
</dbReference>
<dbReference type="EMBL" id="MU858111">
    <property type="protein sequence ID" value="KAK4213313.1"/>
    <property type="molecule type" value="Genomic_DNA"/>
</dbReference>
<dbReference type="PANTHER" id="PTHR31001">
    <property type="entry name" value="UNCHARACTERIZED TRANSCRIPTIONAL REGULATORY PROTEIN"/>
    <property type="match status" value="1"/>
</dbReference>
<comment type="subcellular location">
    <subcellularLocation>
        <location evidence="1">Nucleus</location>
    </subcellularLocation>
</comment>
<keyword evidence="7" id="KW-1185">Reference proteome</keyword>
<dbReference type="GO" id="GO:0003677">
    <property type="term" value="F:DNA binding"/>
    <property type="evidence" value="ECO:0007669"/>
    <property type="project" value="InterPro"/>
</dbReference>
<feature type="region of interest" description="Disordered" evidence="4">
    <location>
        <begin position="144"/>
        <end position="182"/>
    </location>
</feature>
<accession>A0AAN6Y6Z7</accession>
<feature type="region of interest" description="Disordered" evidence="4">
    <location>
        <begin position="692"/>
        <end position="744"/>
    </location>
</feature>
<dbReference type="SUPFAM" id="SSF57701">
    <property type="entry name" value="Zn2/Cys6 DNA-binding domain"/>
    <property type="match status" value="1"/>
</dbReference>
<protein>
    <submittedName>
        <fullName evidence="6">Fusarisetin A cluster transcription factor</fullName>
    </submittedName>
</protein>
<organism evidence="6 7">
    <name type="scientific">Rhypophila decipiens</name>
    <dbReference type="NCBI Taxonomy" id="261697"/>
    <lineage>
        <taxon>Eukaryota</taxon>
        <taxon>Fungi</taxon>
        <taxon>Dikarya</taxon>
        <taxon>Ascomycota</taxon>
        <taxon>Pezizomycotina</taxon>
        <taxon>Sordariomycetes</taxon>
        <taxon>Sordariomycetidae</taxon>
        <taxon>Sordariales</taxon>
        <taxon>Naviculisporaceae</taxon>
        <taxon>Rhypophila</taxon>
    </lineage>
</organism>
<gene>
    <name evidence="6" type="ORF">QBC37DRAFT_344379</name>
</gene>
<evidence type="ECO:0000256" key="4">
    <source>
        <dbReference type="SAM" id="MobiDB-lite"/>
    </source>
</evidence>
<evidence type="ECO:0000256" key="3">
    <source>
        <dbReference type="ARBA" id="ARBA00023242"/>
    </source>
</evidence>
<dbReference type="Proteomes" id="UP001301769">
    <property type="component" value="Unassembled WGS sequence"/>
</dbReference>
<sequence length="812" mass="90348">MEQFSNMDQSATLFVNAAQQQVDTKFPPAGAANIPDTKTKADRPRTGGLESSVTVTTSSSTGVKPARRRDKPQLSCNPCRNRKSRCDRKQPCSNCASRGQTCTYAHGQHPAGLPPRPSMMSGTLGVHDRLVQLEKLVKSLIPATAADGPTSQPSRGSLPVSAPTLDPSYNPPAELEAPKDAISDSGSISCAGASDLHYVVGEHWAALLNNIAELREHFDREEQLKLTEDPWSGQMAADSSPRPPGHALLLYPTQRASRKEILDALPPKDAVDRYLSYYFNHLDMASSVVHGPTFLKQYDEFWTNSSSTPMNWIGLLYTMMSLSARALALMNPGNEADTQTKLSDLYHEKVVQCLILGDYTKCGPYVLETMSQYVYIEFGKHLDSGKDIWFLLGLTVTLAMRMGFHRDPSHFPGISPLQGEIRRRIWVNILMGDVLISNQMGMPRMLTDYRCDTAEPRNLHDSDLDEFMTEPPPPRPETEYTRALGIIARRRILIPLGRIADLMTAVRPCTYADVMRHDEMLTKAADSLPPPLKMKPMSASVTDSPIVIIDRLFITHMICKGRTMLHRRFLQVKSPCNKEDMFQYSRTTCIDAALASLEIQRIYDEETAPGGQLSQIRWRLSSVQNHHFLTATMILCSVLYHCMGSDRTEEIKTALRRSRAIWVRNSSKSREAKKAAEIVNIALARNGPETFVAKSSKNGDDVAEDSGGHDDQPQQVDCHPSLHASSTSSNGEGNEGEAPPPEIDFDENRVIQYGMGFDESNNFSYPAVPSRFSLQHEVNHQIYTFETNHGGANNGLDGWVTDMNDFGMQWDI</sequence>
<dbReference type="Gene3D" id="4.10.240.10">
    <property type="entry name" value="Zn(2)-C6 fungal-type DNA-binding domain"/>
    <property type="match status" value="1"/>
</dbReference>
<dbReference type="CDD" id="cd00067">
    <property type="entry name" value="GAL4"/>
    <property type="match status" value="1"/>
</dbReference>
<evidence type="ECO:0000313" key="7">
    <source>
        <dbReference type="Proteomes" id="UP001301769"/>
    </source>
</evidence>